<evidence type="ECO:0000313" key="2">
    <source>
        <dbReference type="Proteomes" id="UP001470230"/>
    </source>
</evidence>
<keyword evidence="2" id="KW-1185">Reference proteome</keyword>
<name>A0ABR2GPP2_9EUKA</name>
<protein>
    <submittedName>
        <fullName evidence="1">Uncharacterized protein</fullName>
    </submittedName>
</protein>
<dbReference type="EMBL" id="JAPFFF010000072">
    <property type="protein sequence ID" value="KAK8835884.1"/>
    <property type="molecule type" value="Genomic_DNA"/>
</dbReference>
<comment type="caution">
    <text evidence="1">The sequence shown here is derived from an EMBL/GenBank/DDBJ whole genome shotgun (WGS) entry which is preliminary data.</text>
</comment>
<organism evidence="1 2">
    <name type="scientific">Tritrichomonas musculus</name>
    <dbReference type="NCBI Taxonomy" id="1915356"/>
    <lineage>
        <taxon>Eukaryota</taxon>
        <taxon>Metamonada</taxon>
        <taxon>Parabasalia</taxon>
        <taxon>Tritrichomonadida</taxon>
        <taxon>Tritrichomonadidae</taxon>
        <taxon>Tritrichomonas</taxon>
    </lineage>
</organism>
<reference evidence="1 2" key="1">
    <citation type="submission" date="2024-04" db="EMBL/GenBank/DDBJ databases">
        <title>Tritrichomonas musculus Genome.</title>
        <authorList>
            <person name="Alves-Ferreira E."/>
            <person name="Grigg M."/>
            <person name="Lorenzi H."/>
            <person name="Galac M."/>
        </authorList>
    </citation>
    <scope>NUCLEOTIDE SEQUENCE [LARGE SCALE GENOMIC DNA]</scope>
    <source>
        <strain evidence="1 2">EAF2021</strain>
    </source>
</reference>
<dbReference type="Proteomes" id="UP001470230">
    <property type="component" value="Unassembled WGS sequence"/>
</dbReference>
<evidence type="ECO:0000313" key="1">
    <source>
        <dbReference type="EMBL" id="KAK8835884.1"/>
    </source>
</evidence>
<sequence length="143" mass="16965">MYNLAHIYLYDDTIKRDIDKSIKLLIKSAHVFWHSMILLCIALVKKNSFNIERIKQEVEEFHEITKDLSNKIIQMIYELKLLDGKEFEISYETYRTVDFLYNIALEAIPTSSLLNIKKYDTIPKYPNAKEITSLFYEGFDLDI</sequence>
<proteinExistence type="predicted"/>
<accession>A0ABR2GPP2</accession>
<gene>
    <name evidence="1" type="ORF">M9Y10_040262</name>
</gene>